<keyword evidence="5" id="KW-1185">Reference proteome</keyword>
<dbReference type="Proteomes" id="UP000570514">
    <property type="component" value="Unassembled WGS sequence"/>
</dbReference>
<dbReference type="InterPro" id="IPR024370">
    <property type="entry name" value="PBP_domain"/>
</dbReference>
<dbReference type="SUPFAM" id="SSF53850">
    <property type="entry name" value="Periplasmic binding protein-like II"/>
    <property type="match status" value="1"/>
</dbReference>
<dbReference type="PANTHER" id="PTHR42996:SF1">
    <property type="entry name" value="PHOSPHATE-BINDING PROTEIN PSTS"/>
    <property type="match status" value="1"/>
</dbReference>
<gene>
    <name evidence="4" type="ORF">FHS83_002287</name>
</gene>
<proteinExistence type="inferred from homology"/>
<comment type="similarity">
    <text evidence="1">Belongs to the PstS family.</text>
</comment>
<keyword evidence="2" id="KW-0732">Signal</keyword>
<reference evidence="4 5" key="1">
    <citation type="submission" date="2020-03" db="EMBL/GenBank/DDBJ databases">
        <title>Genomic Encyclopedia of Type Strains, Phase IV (KMG-IV): sequencing the most valuable type-strain genomes for metagenomic binning, comparative biology and taxonomic classification.</title>
        <authorList>
            <person name="Goeker M."/>
        </authorList>
    </citation>
    <scope>NUCLEOTIDE SEQUENCE [LARGE SCALE GENOMIC DNA]</scope>
    <source>
        <strain evidence="4 5">DSM 19867</strain>
    </source>
</reference>
<evidence type="ECO:0000313" key="4">
    <source>
        <dbReference type="EMBL" id="NIK88969.1"/>
    </source>
</evidence>
<protein>
    <submittedName>
        <fullName evidence="4">ABC-type phosphate transport system substrate-binding protein</fullName>
    </submittedName>
</protein>
<name>A0A846N0E6_9PROT</name>
<feature type="domain" description="PBP" evidence="3">
    <location>
        <begin position="199"/>
        <end position="369"/>
    </location>
</feature>
<dbReference type="Pfam" id="PF12849">
    <property type="entry name" value="PBP_like_2"/>
    <property type="match status" value="1"/>
</dbReference>
<dbReference type="Gene3D" id="3.40.190.10">
    <property type="entry name" value="Periplasmic binding protein-like II"/>
    <property type="match status" value="2"/>
</dbReference>
<feature type="signal peptide" evidence="2">
    <location>
        <begin position="1"/>
        <end position="24"/>
    </location>
</feature>
<comment type="caution">
    <text evidence="4">The sequence shown here is derived from an EMBL/GenBank/DDBJ whole genome shotgun (WGS) entry which is preliminary data.</text>
</comment>
<dbReference type="PANTHER" id="PTHR42996">
    <property type="entry name" value="PHOSPHATE-BINDING PROTEIN PSTS"/>
    <property type="match status" value="1"/>
</dbReference>
<evidence type="ECO:0000256" key="2">
    <source>
        <dbReference type="SAM" id="SignalP"/>
    </source>
</evidence>
<dbReference type="AlphaFoldDB" id="A0A846N0E6"/>
<dbReference type="InterPro" id="IPR050962">
    <property type="entry name" value="Phosphate-bind_PstS"/>
</dbReference>
<accession>A0A846N0E6</accession>
<dbReference type="RefSeq" id="WP_167083097.1">
    <property type="nucleotide sequence ID" value="NZ_BAAADC010000001.1"/>
</dbReference>
<evidence type="ECO:0000259" key="3">
    <source>
        <dbReference type="Pfam" id="PF12849"/>
    </source>
</evidence>
<evidence type="ECO:0000256" key="1">
    <source>
        <dbReference type="ARBA" id="ARBA00008725"/>
    </source>
</evidence>
<sequence length="509" mass="52426">MSVSKHVLLAGISALALITVPASARSGQSLDTGGSSLIGPYAAQLWGAHKGSTPTTCYPGTSAISNPPNPTASSSLHDAVQLWDKTSQKTVACSPATDTPANAIDTFHYLISNSTGGIKGFFSRDKAQLGTVPSGFVDLGNPFFGFSDAALTNGTAGDSDIEVYNNGGTDAAFNTISFRTDNTASNVSPYMKPAARWGALIQLPFSIDPVAVSYNASGLNIATSDSKLHLDKSAYCKIFNHIITDWQNAELTALNNGTPLVSSSTPIQLVGRSDGSGTTSILTRHLANVCSGVTGNKFFLSTNGGADGGFKTYTNLPEGLKSYYVNSTKGIVLNGSSGGVADAIHANAGTIGYIGADYALPASVAVGSTPNGNPAAALLNSHTSTYVDPTAADAIAAYATATPPSGSARSNPENWAPFVTDPTAGYPIVGTTNIVLGTVYSADRVSALVNDGSGSDPEGFLHWYYRANNSVPNAILEPAALGVLPSNWLQAINDTFITNTSGLNLNIHN</sequence>
<feature type="chain" id="PRO_5032508763" evidence="2">
    <location>
        <begin position="25"/>
        <end position="509"/>
    </location>
</feature>
<dbReference type="EMBL" id="JAASRM010000001">
    <property type="protein sequence ID" value="NIK88969.1"/>
    <property type="molecule type" value="Genomic_DNA"/>
</dbReference>
<organism evidence="4 5">
    <name type="scientific">Rhizomicrobium palustre</name>
    <dbReference type="NCBI Taxonomy" id="189966"/>
    <lineage>
        <taxon>Bacteria</taxon>
        <taxon>Pseudomonadati</taxon>
        <taxon>Pseudomonadota</taxon>
        <taxon>Alphaproteobacteria</taxon>
        <taxon>Micropepsales</taxon>
        <taxon>Micropepsaceae</taxon>
        <taxon>Rhizomicrobium</taxon>
    </lineage>
</organism>
<evidence type="ECO:0000313" key="5">
    <source>
        <dbReference type="Proteomes" id="UP000570514"/>
    </source>
</evidence>